<sequence length="1197" mass="140466">MRPISLSIAGLHSFRQKQTIDFTLVDNAGVFGIFGPTGSGKSTILDAITLALYGRVERSDASRIGILNQQEDKIQVKFVFELNSGHNTQRYHVERVYSKNKEQRVRSTLARLIKLEDNKEIVLADKEKDVTKEVEAILGLTVDDFTRAVVLPQGKFAEFLTLKPSERRPMLERLFQLDQYGKRLKDKALAKENELKRKRDEVEAKQSVLADATRENLDNLKKSLNEATDKKEEIERELVQFLEEYNNKARIWEIQQKLLDVEEQLQELLNQEENIIQLTEKQSNAEKAMFIEPTLNQYKSIKQQRETTKNSVIELSSTVENLQQEVSKKKREYEDLKKHYEEQIPILTEKKVKLQEAVEWEEEIKTLENTISSSINAKNSLVEKMKEIELEYNDFQQKIVENNEDIVKTKDRLEEIYVSTEERRNLDQAWEIRQELLNVLKEKEKKLTELDKLKEKIRETQDSSDDLFKNVKESEKKCLILENELNDLQKKQPISDEKWYEREKLLIQLEISISNLTKQQVSLNKLYEDNDQTIAAITEFKNKLEEHKKKEKSIESLIEKKKNRLLELEDIKRKYLVSQLATQLEEGKPCLVCGSTHHPSPSKLEINQDVDGEIELLNKEISTEGTTLETVRIELKLIESDLDKLNDQLAKLADEISNNEADIKEQLATLPEDYQELDLEQFSQKIEQDKEQHLQLKEELENWNNQNQKLQEQLKTMKDELTKRNQKYQISLNEIKLLQERREEIEQSLSATKKLEEQVNQKWFSTRGDWELDTIEVRRKEIFEFDQERENLQKHLNELENNNKAFEEKAKKLVDQLQETKRQMLQIEADIKRDSDYLTELNDKCNRLTAGTPAKELIERIKTEEKVLSKELNQSEHDFKGKNDQLIQLEKKLSSEQAILDNLNTQFEKSLEQLKNFIELEQWQGIEQIEEYLLSSEELNLINEQITDFYDRKKLLSETRRQYLEQINNGKLTEEEWKELQKKKNELENELENRKQKLSELTFQYKQLEKEYKEWKQMDEKRQSIQKELDIASELNQVLRGNAFVDFIAQEYLHNITIIASEKLKSLTRNRYSLRVDMDGGFSLIDELNGGLSRPVQTLSGGETFLTSLSLALALSSQIQLKGGQQLEFFFLDEGFGSLDSDLLDTVMMTLEKLHADHMLIGIISHVPELQIRINRRFIVIPPDSKGNGSRVKFEYA</sequence>
<keyword evidence="4" id="KW-0175">Coiled coil</keyword>
<feature type="coiled-coil region" evidence="4">
    <location>
        <begin position="782"/>
        <end position="830"/>
    </location>
</feature>
<dbReference type="Pfam" id="PF13476">
    <property type="entry name" value="AAA_23"/>
    <property type="match status" value="1"/>
</dbReference>
<reference evidence="6 7" key="1">
    <citation type="submission" date="2016-09" db="EMBL/GenBank/DDBJ databases">
        <title>Draft genome sequence for the type strain of Vulcanibacillus modesticaldus BR, a strictly anaerobic, moderately thermophilic, and nitrate-reducing bacterium from deep sea-hydrothermal vents of the Mid-Atlantic Ridge.</title>
        <authorList>
            <person name="Abin C.A."/>
            <person name="Hollibaugh J.T."/>
        </authorList>
    </citation>
    <scope>NUCLEOTIDE SEQUENCE [LARGE SCALE GENOMIC DNA]</scope>
    <source>
        <strain evidence="6 7">BR</strain>
    </source>
</reference>
<dbReference type="OrthoDB" id="9795626at2"/>
<feature type="coiled-coil region" evidence="4">
    <location>
        <begin position="181"/>
        <end position="405"/>
    </location>
</feature>
<evidence type="ECO:0000313" key="6">
    <source>
        <dbReference type="EMBL" id="OEF99038.1"/>
    </source>
</evidence>
<evidence type="ECO:0000256" key="1">
    <source>
        <dbReference type="ARBA" id="ARBA00006930"/>
    </source>
</evidence>
<feature type="coiled-coil region" evidence="4">
    <location>
        <begin position="433"/>
        <end position="491"/>
    </location>
</feature>
<gene>
    <name evidence="6" type="ORF">BHF71_02290</name>
</gene>
<feature type="domain" description="Rad50/SbcC-type AAA" evidence="5">
    <location>
        <begin position="5"/>
        <end position="266"/>
    </location>
</feature>
<dbReference type="PANTHER" id="PTHR32114:SF2">
    <property type="entry name" value="ABC TRANSPORTER ABCH.3"/>
    <property type="match status" value="1"/>
</dbReference>
<protein>
    <recommendedName>
        <fullName evidence="3">Nuclease SbcCD subunit C</fullName>
    </recommendedName>
</protein>
<dbReference type="STRING" id="337097.BHF71_02290"/>
<feature type="coiled-coil region" evidence="4">
    <location>
        <begin position="530"/>
        <end position="574"/>
    </location>
</feature>
<feature type="coiled-coil region" evidence="4">
    <location>
        <begin position="970"/>
        <end position="1018"/>
    </location>
</feature>
<dbReference type="RefSeq" id="WP_069657015.1">
    <property type="nucleotide sequence ID" value="NZ_MIJF01000035.1"/>
</dbReference>
<dbReference type="Proteomes" id="UP000243739">
    <property type="component" value="Unassembled WGS sequence"/>
</dbReference>
<evidence type="ECO:0000259" key="5">
    <source>
        <dbReference type="Pfam" id="PF13476"/>
    </source>
</evidence>
<proteinExistence type="inferred from homology"/>
<organism evidence="6 7">
    <name type="scientific">Vulcanibacillus modesticaldus</name>
    <dbReference type="NCBI Taxonomy" id="337097"/>
    <lineage>
        <taxon>Bacteria</taxon>
        <taxon>Bacillati</taxon>
        <taxon>Bacillota</taxon>
        <taxon>Bacilli</taxon>
        <taxon>Bacillales</taxon>
        <taxon>Bacillaceae</taxon>
        <taxon>Vulcanibacillus</taxon>
    </lineage>
</organism>
<comment type="similarity">
    <text evidence="1">Belongs to the SMC family. SbcC subfamily.</text>
</comment>
<comment type="caution">
    <text evidence="6">The sequence shown here is derived from an EMBL/GenBank/DDBJ whole genome shotgun (WGS) entry which is preliminary data.</text>
</comment>
<dbReference type="AlphaFoldDB" id="A0A1D2YTL0"/>
<dbReference type="Pfam" id="PF13558">
    <property type="entry name" value="SbcC_Walker_B"/>
    <property type="match status" value="1"/>
</dbReference>
<keyword evidence="7" id="KW-1185">Reference proteome</keyword>
<dbReference type="PANTHER" id="PTHR32114">
    <property type="entry name" value="ABC TRANSPORTER ABCH.3"/>
    <property type="match status" value="1"/>
</dbReference>
<feature type="coiled-coil region" evidence="4">
    <location>
        <begin position="628"/>
        <end position="758"/>
    </location>
</feature>
<accession>A0A1D2YTL0</accession>
<evidence type="ECO:0000313" key="7">
    <source>
        <dbReference type="Proteomes" id="UP000243739"/>
    </source>
</evidence>
<evidence type="ECO:0000256" key="4">
    <source>
        <dbReference type="SAM" id="Coils"/>
    </source>
</evidence>
<dbReference type="Gene3D" id="3.40.50.300">
    <property type="entry name" value="P-loop containing nucleotide triphosphate hydrolases"/>
    <property type="match status" value="2"/>
</dbReference>
<evidence type="ECO:0000256" key="3">
    <source>
        <dbReference type="ARBA" id="ARBA00013368"/>
    </source>
</evidence>
<feature type="coiled-coil region" evidence="4">
    <location>
        <begin position="854"/>
        <end position="920"/>
    </location>
</feature>
<dbReference type="InterPro" id="IPR038729">
    <property type="entry name" value="Rad50/SbcC_AAA"/>
</dbReference>
<evidence type="ECO:0000256" key="2">
    <source>
        <dbReference type="ARBA" id="ARBA00011322"/>
    </source>
</evidence>
<dbReference type="InterPro" id="IPR027417">
    <property type="entry name" value="P-loop_NTPase"/>
</dbReference>
<dbReference type="SUPFAM" id="SSF52540">
    <property type="entry name" value="P-loop containing nucleoside triphosphate hydrolases"/>
    <property type="match status" value="1"/>
</dbReference>
<name>A0A1D2YTL0_9BACI</name>
<comment type="subunit">
    <text evidence="2">Heterodimer of SbcC and SbcD.</text>
</comment>
<dbReference type="EMBL" id="MIJF01000035">
    <property type="protein sequence ID" value="OEF99038.1"/>
    <property type="molecule type" value="Genomic_DNA"/>
</dbReference>